<comment type="caution">
    <text evidence="2">The sequence shown here is derived from an EMBL/GenBank/DDBJ whole genome shotgun (WGS) entry which is preliminary data.</text>
</comment>
<feature type="domain" description="DUF4116" evidence="1">
    <location>
        <begin position="18"/>
        <end position="61"/>
    </location>
</feature>
<gene>
    <name evidence="2" type="ORF">PGLA2088_LOCUS20544</name>
</gene>
<protein>
    <recommendedName>
        <fullName evidence="1">DUF4116 domain-containing protein</fullName>
    </recommendedName>
</protein>
<evidence type="ECO:0000313" key="2">
    <source>
        <dbReference type="EMBL" id="CAE8677960.1"/>
    </source>
</evidence>
<dbReference type="AlphaFoldDB" id="A0A813JHZ5"/>
<evidence type="ECO:0000259" key="1">
    <source>
        <dbReference type="Pfam" id="PF13475"/>
    </source>
</evidence>
<dbReference type="EMBL" id="CAJNNW010025642">
    <property type="protein sequence ID" value="CAE8677960.1"/>
    <property type="molecule type" value="Genomic_DNA"/>
</dbReference>
<proteinExistence type="predicted"/>
<accession>A0A813JHZ5</accession>
<feature type="non-terminal residue" evidence="2">
    <location>
        <position position="1"/>
    </location>
</feature>
<name>A0A813JHZ5_POLGL</name>
<dbReference type="Pfam" id="PF13475">
    <property type="entry name" value="DUF4116"/>
    <property type="match status" value="2"/>
</dbReference>
<sequence>VLKIFTAGGVQAKKDKVVVLEAVRRNWRCLQHAPEFFSDREVMLAAVAANGMLIRNSPDMLLDRDVVFTAAMENVRVMENVPAVWKADRELVLATMRKDPQSTTPFSCAAAHLRGEKEVALEAVRLNGLNLEFVLGEAREDMKLAIDAVTQNSRALKFVDAGLRSNNLVLDAAGWNQSALPKSPVHSRPFVGCNEPCSASNARPLQWLAVMSLEPLSMKAGRHRDIIQGR</sequence>
<organism evidence="2 3">
    <name type="scientific">Polarella glacialis</name>
    <name type="common">Dinoflagellate</name>
    <dbReference type="NCBI Taxonomy" id="89957"/>
    <lineage>
        <taxon>Eukaryota</taxon>
        <taxon>Sar</taxon>
        <taxon>Alveolata</taxon>
        <taxon>Dinophyceae</taxon>
        <taxon>Suessiales</taxon>
        <taxon>Suessiaceae</taxon>
        <taxon>Polarella</taxon>
    </lineage>
</organism>
<evidence type="ECO:0000313" key="3">
    <source>
        <dbReference type="Proteomes" id="UP000626109"/>
    </source>
</evidence>
<reference evidence="2" key="1">
    <citation type="submission" date="2021-02" db="EMBL/GenBank/DDBJ databases">
        <authorList>
            <person name="Dougan E. K."/>
            <person name="Rhodes N."/>
            <person name="Thang M."/>
            <person name="Chan C."/>
        </authorList>
    </citation>
    <scope>NUCLEOTIDE SEQUENCE</scope>
</reference>
<dbReference type="InterPro" id="IPR025197">
    <property type="entry name" value="DUF4116"/>
</dbReference>
<dbReference type="Proteomes" id="UP000626109">
    <property type="component" value="Unassembled WGS sequence"/>
</dbReference>
<feature type="domain" description="DUF4116" evidence="1">
    <location>
        <begin position="117"/>
        <end position="161"/>
    </location>
</feature>